<keyword evidence="2" id="KW-0732">Signal</keyword>
<keyword evidence="3" id="KW-1185">Reference proteome</keyword>
<evidence type="ECO:0000313" key="3">
    <source>
        <dbReference type="Proteomes" id="UP000001819"/>
    </source>
</evidence>
<reference evidence="3" key="1">
    <citation type="submission" date="2024-06" db="UniProtKB">
        <authorList>
            <consortium name="RefSeq"/>
        </authorList>
    </citation>
    <scope>NUCLEOTIDE SEQUENCE [LARGE SCALE GENOMIC DNA]</scope>
    <source>
        <strain evidence="3">MV2-25</strain>
    </source>
</reference>
<name>A0A6I8VSL5_DROPS</name>
<protein>
    <submittedName>
        <fullName evidence="4">Uncharacterized protein Sfp53D</fullName>
    </submittedName>
</protein>
<accession>A0A6I8VSL5</accession>
<reference evidence="4" key="2">
    <citation type="submission" date="2025-08" db="UniProtKB">
        <authorList>
            <consortium name="RefSeq"/>
        </authorList>
    </citation>
    <scope>IDENTIFICATION</scope>
    <source>
        <strain evidence="4">MV-25-SWS-2005</strain>
        <tissue evidence="4">Whole body</tissue>
    </source>
</reference>
<evidence type="ECO:0000313" key="4">
    <source>
        <dbReference type="RefSeq" id="XP_033234047.1"/>
    </source>
</evidence>
<feature type="compositionally biased region" description="Gly residues" evidence="1">
    <location>
        <begin position="128"/>
        <end position="140"/>
    </location>
</feature>
<gene>
    <name evidence="4" type="primary">Sfp53D</name>
</gene>
<feature type="compositionally biased region" description="Low complexity" evidence="1">
    <location>
        <begin position="148"/>
        <end position="160"/>
    </location>
</feature>
<dbReference type="Proteomes" id="UP000001819">
    <property type="component" value="Chromosome 3"/>
</dbReference>
<dbReference type="RefSeq" id="XP_033234047.1">
    <property type="nucleotide sequence ID" value="XM_033378156.1"/>
</dbReference>
<feature type="chain" id="PRO_5026164245" evidence="2">
    <location>
        <begin position="20"/>
        <end position="184"/>
    </location>
</feature>
<sequence length="184" mass="20229">MKSFILVALCWLSIKLVSAHPAVPCHGTTYFDCYHYCYGSCRGLECFHRCQSGCGCEEAFIVRNNGACWKVEVCQVGDDDEDPGDAHDGKRRKKVVPPMLSEAGLPPEPKKAKKNFGRQMPSEYDLGIGDGNNFGDGNAIGDGDHNGDPNGDYNGDYKGNEYYSESVRDIDSAGFPELSDDYSY</sequence>
<dbReference type="AlphaFoldDB" id="A0A6I8VSL5"/>
<feature type="region of interest" description="Disordered" evidence="1">
    <location>
        <begin position="80"/>
        <end position="160"/>
    </location>
</feature>
<dbReference type="KEGG" id="dpo:117183622"/>
<feature type="signal peptide" evidence="2">
    <location>
        <begin position="1"/>
        <end position="19"/>
    </location>
</feature>
<dbReference type="InParanoid" id="A0A6I8VSL5"/>
<evidence type="ECO:0000256" key="2">
    <source>
        <dbReference type="SAM" id="SignalP"/>
    </source>
</evidence>
<organism evidence="3 4">
    <name type="scientific">Drosophila pseudoobscura pseudoobscura</name>
    <name type="common">Fruit fly</name>
    <dbReference type="NCBI Taxonomy" id="46245"/>
    <lineage>
        <taxon>Eukaryota</taxon>
        <taxon>Metazoa</taxon>
        <taxon>Ecdysozoa</taxon>
        <taxon>Arthropoda</taxon>
        <taxon>Hexapoda</taxon>
        <taxon>Insecta</taxon>
        <taxon>Pterygota</taxon>
        <taxon>Neoptera</taxon>
        <taxon>Endopterygota</taxon>
        <taxon>Diptera</taxon>
        <taxon>Brachycera</taxon>
        <taxon>Muscomorpha</taxon>
        <taxon>Ephydroidea</taxon>
        <taxon>Drosophilidae</taxon>
        <taxon>Drosophila</taxon>
        <taxon>Sophophora</taxon>
    </lineage>
</organism>
<evidence type="ECO:0000256" key="1">
    <source>
        <dbReference type="SAM" id="MobiDB-lite"/>
    </source>
</evidence>
<proteinExistence type="predicted"/>